<proteinExistence type="predicted"/>
<sequence>MAEQGSTHFSIISITKKRPIASVDSLSWFLPRIPHTTCGPRTESASHPSPSSDPKRSFDEQKGQDSVVVPLSSPRQRRGLTYGGYEDGGTTATTHDIELVPPLMDEAAPFRRIYNTEYLDTDFMTSNRQVSTYGF</sequence>
<reference evidence="2 3" key="1">
    <citation type="submission" date="2015-06" db="EMBL/GenBank/DDBJ databases">
        <title>Expansion of signal transduction pathways in fungi by whole-genome duplication.</title>
        <authorList>
            <consortium name="DOE Joint Genome Institute"/>
            <person name="Corrochano L.M."/>
            <person name="Kuo A."/>
            <person name="Marcet-Houben M."/>
            <person name="Polaino S."/>
            <person name="Salamov A."/>
            <person name="Villalobos J.M."/>
            <person name="Alvarez M.I."/>
            <person name="Avalos J."/>
            <person name="Benito E.P."/>
            <person name="Benoit I."/>
            <person name="Burger G."/>
            <person name="Camino L.P."/>
            <person name="Canovas D."/>
            <person name="Cerda-Olmedo E."/>
            <person name="Cheng J.-F."/>
            <person name="Dominguez A."/>
            <person name="Elias M."/>
            <person name="Eslava A.P."/>
            <person name="Glaser F."/>
            <person name="Grimwood J."/>
            <person name="Gutierrez G."/>
            <person name="Heitman J."/>
            <person name="Henrissat B."/>
            <person name="Iturriaga E.A."/>
            <person name="Lang B.F."/>
            <person name="Lavin J.L."/>
            <person name="Lee S."/>
            <person name="Li W."/>
            <person name="Lindquist E."/>
            <person name="Lopez-Garcia S."/>
            <person name="Luque E.M."/>
            <person name="Marcos A.T."/>
            <person name="Martin J."/>
            <person name="Mccluskey K."/>
            <person name="Medina H.R."/>
            <person name="Miralles-Duran A."/>
            <person name="Miyazaki A."/>
            <person name="Munoz-Torres E."/>
            <person name="Oguiza J.A."/>
            <person name="Ohm R."/>
            <person name="Olmedo M."/>
            <person name="Orejas M."/>
            <person name="Ortiz-Castellanos L."/>
            <person name="Pisabarro A.G."/>
            <person name="Rodriguez-Romero J."/>
            <person name="Ruiz-Herrera J."/>
            <person name="Ruiz-Vazquez R."/>
            <person name="Sanz C."/>
            <person name="Schackwitz W."/>
            <person name="Schmutz J."/>
            <person name="Shahriari M."/>
            <person name="Shelest E."/>
            <person name="Silva-Franco F."/>
            <person name="Soanes D."/>
            <person name="Syed K."/>
            <person name="Tagua V.G."/>
            <person name="Talbot N.J."/>
            <person name="Thon M."/>
            <person name="De Vries R.P."/>
            <person name="Wiebenga A."/>
            <person name="Yadav J.S."/>
            <person name="Braun E.L."/>
            <person name="Baker S."/>
            <person name="Garre V."/>
            <person name="Horwitz B."/>
            <person name="Torres-Martinez S."/>
            <person name="Idnurm A."/>
            <person name="Herrera-Estrella A."/>
            <person name="Gabaldon T."/>
            <person name="Grigoriev I.V."/>
        </authorList>
    </citation>
    <scope>NUCLEOTIDE SEQUENCE [LARGE SCALE GENOMIC DNA]</scope>
    <source>
        <strain evidence="2 3">CBS 277.49</strain>
    </source>
</reference>
<comment type="caution">
    <text evidence="2">The sequence shown here is derived from an EMBL/GenBank/DDBJ whole genome shotgun (WGS) entry which is preliminary data.</text>
</comment>
<name>A0A168M559_MUCCL</name>
<organism evidence="2 3">
    <name type="scientific">Mucor lusitanicus CBS 277.49</name>
    <dbReference type="NCBI Taxonomy" id="747725"/>
    <lineage>
        <taxon>Eukaryota</taxon>
        <taxon>Fungi</taxon>
        <taxon>Fungi incertae sedis</taxon>
        <taxon>Mucoromycota</taxon>
        <taxon>Mucoromycotina</taxon>
        <taxon>Mucoromycetes</taxon>
        <taxon>Mucorales</taxon>
        <taxon>Mucorineae</taxon>
        <taxon>Mucoraceae</taxon>
        <taxon>Mucor</taxon>
    </lineage>
</organism>
<feature type="compositionally biased region" description="Polar residues" evidence="1">
    <location>
        <begin position="43"/>
        <end position="52"/>
    </location>
</feature>
<gene>
    <name evidence="2" type="ORF">MUCCIDRAFT_108219</name>
</gene>
<dbReference type="VEuPathDB" id="FungiDB:MUCCIDRAFT_108219"/>
<keyword evidence="3" id="KW-1185">Reference proteome</keyword>
<dbReference type="STRING" id="747725.A0A168M559"/>
<feature type="compositionally biased region" description="Basic and acidic residues" evidence="1">
    <location>
        <begin position="53"/>
        <end position="63"/>
    </location>
</feature>
<dbReference type="Proteomes" id="UP000077051">
    <property type="component" value="Unassembled WGS sequence"/>
</dbReference>
<accession>A0A168M559</accession>
<feature type="region of interest" description="Disordered" evidence="1">
    <location>
        <begin position="37"/>
        <end position="97"/>
    </location>
</feature>
<evidence type="ECO:0000256" key="1">
    <source>
        <dbReference type="SAM" id="MobiDB-lite"/>
    </source>
</evidence>
<dbReference type="AlphaFoldDB" id="A0A168M559"/>
<protein>
    <submittedName>
        <fullName evidence="2">Uncharacterized protein</fullName>
    </submittedName>
</protein>
<dbReference type="EMBL" id="AMYB01000003">
    <property type="protein sequence ID" value="OAD04397.1"/>
    <property type="molecule type" value="Genomic_DNA"/>
</dbReference>
<evidence type="ECO:0000313" key="2">
    <source>
        <dbReference type="EMBL" id="OAD04397.1"/>
    </source>
</evidence>
<evidence type="ECO:0000313" key="3">
    <source>
        <dbReference type="Proteomes" id="UP000077051"/>
    </source>
</evidence>